<keyword evidence="3" id="KW-0479">Metal-binding</keyword>
<comment type="caution">
    <text evidence="6">The sequence shown here is derived from an EMBL/GenBank/DDBJ whole genome shotgun (WGS) entry which is preliminary data.</text>
</comment>
<sequence length="483" mass="53614">MNAPNTVAARIKPGCHIAGYEALSEEHDYTVDADTITGQVPEELVGTLFRNGPGRLKIGPYKYGHWFDGDGMLSAISFDRGQVHYRNRYVRTPKYVNETAAQKILYRGVGTQRPGGFLNNMFRFPGNAANTAVVYHGDRLLALWEGGAPWELNPADLTTVGAHNFSGQLKMGMPFSAHGKVHPGTGNYYNFGMMGALNFYKIDPHGEMVGRTRHKVGNYAMCHDFAMTDKYAVFFLCPAVFKTPLKFVLGMHSIVDAMAYDPSLPTKVVVLSLDDLSLVREFEVDPFFCYHFGNAYEDGDEINVDVCRVDEMGSMDAMRDVFADIEVEPDPSACFYRFKLNLASGEVSGYRHEGVQGGDFPVWDQRRTGVEHRYSYTATVLENGTPYTFNALQKIDHQTGVVSFFDFGPGRFTSEALFIPRPGGTAEDDGWLAAVLFNADTGRSEVSLVDAVAMSDEIASIPLLHHVPYGFHGFYTPHIFSDN</sequence>
<dbReference type="PANTHER" id="PTHR10543:SF89">
    <property type="entry name" value="CAROTENOID 9,10(9',10')-CLEAVAGE DIOXYGENASE 1"/>
    <property type="match status" value="1"/>
</dbReference>
<protein>
    <submittedName>
        <fullName evidence="6">Lignostilbene alpha-beta-dioxygenase</fullName>
    </submittedName>
</protein>
<dbReference type="PANTHER" id="PTHR10543">
    <property type="entry name" value="BETA-CAROTENE DIOXYGENASE"/>
    <property type="match status" value="1"/>
</dbReference>
<evidence type="ECO:0000256" key="1">
    <source>
        <dbReference type="ARBA" id="ARBA00001954"/>
    </source>
</evidence>
<dbReference type="EMBL" id="SHNN01000003">
    <property type="protein sequence ID" value="MCX2982392.1"/>
    <property type="molecule type" value="Genomic_DNA"/>
</dbReference>
<evidence type="ECO:0000256" key="2">
    <source>
        <dbReference type="ARBA" id="ARBA00006787"/>
    </source>
</evidence>
<evidence type="ECO:0000313" key="7">
    <source>
        <dbReference type="Proteomes" id="UP001143362"/>
    </source>
</evidence>
<keyword evidence="4" id="KW-0560">Oxidoreductase</keyword>
<dbReference type="InterPro" id="IPR004294">
    <property type="entry name" value="Carotenoid_Oase"/>
</dbReference>
<comment type="similarity">
    <text evidence="2">Belongs to the carotenoid oxygenase family.</text>
</comment>
<reference evidence="6" key="1">
    <citation type="submission" date="2019-02" db="EMBL/GenBank/DDBJ databases">
        <authorList>
            <person name="Li S.-H."/>
        </authorList>
    </citation>
    <scope>NUCLEOTIDE SEQUENCE</scope>
    <source>
        <strain evidence="6">IMCC14734</strain>
    </source>
</reference>
<evidence type="ECO:0000256" key="5">
    <source>
        <dbReference type="ARBA" id="ARBA00023004"/>
    </source>
</evidence>
<evidence type="ECO:0000313" key="6">
    <source>
        <dbReference type="EMBL" id="MCX2982392.1"/>
    </source>
</evidence>
<dbReference type="Pfam" id="PF03055">
    <property type="entry name" value="RPE65"/>
    <property type="match status" value="1"/>
</dbReference>
<proteinExistence type="inferred from homology"/>
<gene>
    <name evidence="6" type="ORF">EYC98_16125</name>
</gene>
<organism evidence="6 7">
    <name type="scientific">Candidatus Litorirhabdus singularis</name>
    <dbReference type="NCBI Taxonomy" id="2518993"/>
    <lineage>
        <taxon>Bacteria</taxon>
        <taxon>Pseudomonadati</taxon>
        <taxon>Pseudomonadota</taxon>
        <taxon>Gammaproteobacteria</taxon>
        <taxon>Cellvibrionales</taxon>
        <taxon>Halieaceae</taxon>
        <taxon>Candidatus Litorirhabdus</taxon>
    </lineage>
</organism>
<evidence type="ECO:0000256" key="4">
    <source>
        <dbReference type="ARBA" id="ARBA00023002"/>
    </source>
</evidence>
<comment type="cofactor">
    <cofactor evidence="1">
        <name>Fe(2+)</name>
        <dbReference type="ChEBI" id="CHEBI:29033"/>
    </cofactor>
</comment>
<accession>A0ABT3TJ88</accession>
<keyword evidence="7" id="KW-1185">Reference proteome</keyword>
<dbReference type="RefSeq" id="WP_279246417.1">
    <property type="nucleotide sequence ID" value="NZ_SHNN01000003.1"/>
</dbReference>
<dbReference type="Proteomes" id="UP001143362">
    <property type="component" value="Unassembled WGS sequence"/>
</dbReference>
<keyword evidence="5" id="KW-0408">Iron</keyword>
<name>A0ABT3TJ88_9GAMM</name>
<evidence type="ECO:0000256" key="3">
    <source>
        <dbReference type="ARBA" id="ARBA00022723"/>
    </source>
</evidence>